<comment type="caution">
    <text evidence="2">The sequence shown here is derived from an EMBL/GenBank/DDBJ whole genome shotgun (WGS) entry which is preliminary data.</text>
</comment>
<reference evidence="2" key="1">
    <citation type="submission" date="2017-11" db="EMBL/GenBank/DDBJ databases">
        <title>Three new genomes from thermophilic consortium.</title>
        <authorList>
            <person name="Quaggio R."/>
            <person name="Amgarten D."/>
            <person name="Setubal J.C."/>
        </authorList>
    </citation>
    <scope>NUCLEOTIDE SEQUENCE</scope>
    <source>
        <strain evidence="2">ZCTH01-B2</strain>
    </source>
</reference>
<feature type="compositionally biased region" description="Basic residues" evidence="1">
    <location>
        <begin position="1"/>
        <end position="12"/>
    </location>
</feature>
<accession>A0A953LDG9</accession>
<protein>
    <submittedName>
        <fullName evidence="2">Phage terminase small subunit P27 family</fullName>
    </submittedName>
</protein>
<dbReference type="NCBIfam" id="TIGR01558">
    <property type="entry name" value="sm_term_P27"/>
    <property type="match status" value="1"/>
</dbReference>
<sequence>MGIPGRKPKPTHLKVLEGNPGKRPLPENEPKPAPIMPECPSWLDRYGKAEWKRVAPMLHRLGLLTEADGMALALYCDAYSTYRRAREALKDGLTFTTPNGYVQQKPEVSIANNAMKQIRAFCAEFGMTPSSRGRITVPGLDDDDDWEGLLD</sequence>
<dbReference type="RefSeq" id="WP_273378220.1">
    <property type="nucleotide sequence ID" value="NZ_PIUK01000023.1"/>
</dbReference>
<name>A0A953LDG9_SYMTR</name>
<dbReference type="EMBL" id="PIUK01000023">
    <property type="protein sequence ID" value="MBY6275390.1"/>
    <property type="molecule type" value="Genomic_DNA"/>
</dbReference>
<feature type="region of interest" description="Disordered" evidence="1">
    <location>
        <begin position="1"/>
        <end position="33"/>
    </location>
</feature>
<dbReference type="AlphaFoldDB" id="A0A953LDG9"/>
<proteinExistence type="predicted"/>
<gene>
    <name evidence="2" type="ORF">CWE10_04095</name>
</gene>
<evidence type="ECO:0000256" key="1">
    <source>
        <dbReference type="SAM" id="MobiDB-lite"/>
    </source>
</evidence>
<dbReference type="Pfam" id="PF05119">
    <property type="entry name" value="Terminase_4"/>
    <property type="match status" value="1"/>
</dbReference>
<organism evidence="2 3">
    <name type="scientific">Symbiobacterium thermophilum</name>
    <dbReference type="NCBI Taxonomy" id="2734"/>
    <lineage>
        <taxon>Bacteria</taxon>
        <taxon>Bacillati</taxon>
        <taxon>Bacillota</taxon>
        <taxon>Clostridia</taxon>
        <taxon>Eubacteriales</taxon>
        <taxon>Symbiobacteriaceae</taxon>
        <taxon>Symbiobacterium</taxon>
    </lineage>
</organism>
<evidence type="ECO:0000313" key="3">
    <source>
        <dbReference type="Proteomes" id="UP000732377"/>
    </source>
</evidence>
<evidence type="ECO:0000313" key="2">
    <source>
        <dbReference type="EMBL" id="MBY6275390.1"/>
    </source>
</evidence>
<dbReference type="Proteomes" id="UP000732377">
    <property type="component" value="Unassembled WGS sequence"/>
</dbReference>
<dbReference type="InterPro" id="IPR006448">
    <property type="entry name" value="Phage_term_ssu_P27"/>
</dbReference>